<dbReference type="AlphaFoldDB" id="A0AA35TPN9"/>
<keyword evidence="2 7" id="KW-0808">Transferase</keyword>
<accession>A0AA35TPN9</accession>
<protein>
    <recommendedName>
        <fullName evidence="7">Aspartokinase</fullName>
        <ecNumber evidence="7">2.7.2.4</ecNumber>
    </recommendedName>
</protein>
<dbReference type="EMBL" id="CASHTH010003886">
    <property type="protein sequence ID" value="CAI8050842.1"/>
    <property type="molecule type" value="Genomic_DNA"/>
</dbReference>
<evidence type="ECO:0000256" key="4">
    <source>
        <dbReference type="ARBA" id="ARBA00022777"/>
    </source>
</evidence>
<dbReference type="GO" id="GO:0005524">
    <property type="term" value="F:ATP binding"/>
    <property type="evidence" value="ECO:0007669"/>
    <property type="project" value="UniProtKB-KW"/>
</dbReference>
<keyword evidence="4 7" id="KW-0418">Kinase</keyword>
<dbReference type="InterPro" id="IPR018042">
    <property type="entry name" value="Aspartate_kinase_CS"/>
</dbReference>
<dbReference type="GO" id="GO:0005829">
    <property type="term" value="C:cytosol"/>
    <property type="evidence" value="ECO:0007669"/>
    <property type="project" value="TreeGrafter"/>
</dbReference>
<dbReference type="PANTHER" id="PTHR21499:SF59">
    <property type="entry name" value="ASPARTOKINASE"/>
    <property type="match status" value="1"/>
</dbReference>
<reference evidence="10" key="1">
    <citation type="submission" date="2023-03" db="EMBL/GenBank/DDBJ databases">
        <authorList>
            <person name="Steffen K."/>
            <person name="Cardenas P."/>
        </authorList>
    </citation>
    <scope>NUCLEOTIDE SEQUENCE</scope>
</reference>
<dbReference type="InterPro" id="IPR002912">
    <property type="entry name" value="ACT_dom"/>
</dbReference>
<comment type="pathway">
    <text evidence="8">Amino-acid biosynthesis; L-methionine biosynthesis via de novo pathway; L-homoserine from L-aspartate: step 1/3.</text>
</comment>
<evidence type="ECO:0000256" key="6">
    <source>
        <dbReference type="ARBA" id="ARBA00047872"/>
    </source>
</evidence>
<evidence type="ECO:0000256" key="5">
    <source>
        <dbReference type="ARBA" id="ARBA00022840"/>
    </source>
</evidence>
<dbReference type="FunFam" id="3.30.2130.10:FF:000001">
    <property type="entry name" value="Bifunctional aspartokinase/homoserine dehydrogenase"/>
    <property type="match status" value="1"/>
</dbReference>
<dbReference type="CDD" id="cd04924">
    <property type="entry name" value="ACT_AK-Arch_2"/>
    <property type="match status" value="1"/>
</dbReference>
<evidence type="ECO:0000259" key="9">
    <source>
        <dbReference type="PROSITE" id="PS51671"/>
    </source>
</evidence>
<dbReference type="InterPro" id="IPR054352">
    <property type="entry name" value="ACT_Aspartokinase"/>
</dbReference>
<dbReference type="Pfam" id="PF22468">
    <property type="entry name" value="ACT_9"/>
    <property type="match status" value="2"/>
</dbReference>
<dbReference type="PROSITE" id="PS00324">
    <property type="entry name" value="ASPARTOKINASE"/>
    <property type="match status" value="1"/>
</dbReference>
<dbReference type="SUPFAM" id="SSF53633">
    <property type="entry name" value="Carbamate kinase-like"/>
    <property type="match status" value="1"/>
</dbReference>
<dbReference type="InterPro" id="IPR036393">
    <property type="entry name" value="AceGlu_kinase-like_sf"/>
</dbReference>
<evidence type="ECO:0000313" key="11">
    <source>
        <dbReference type="Proteomes" id="UP001174909"/>
    </source>
</evidence>
<evidence type="ECO:0000313" key="10">
    <source>
        <dbReference type="EMBL" id="CAI8050842.1"/>
    </source>
</evidence>
<dbReference type="InterPro" id="IPR005260">
    <property type="entry name" value="Asp_kin_monofn"/>
</dbReference>
<keyword evidence="3" id="KW-0547">Nucleotide-binding</keyword>
<dbReference type="Pfam" id="PF00696">
    <property type="entry name" value="AA_kinase"/>
    <property type="match status" value="1"/>
</dbReference>
<gene>
    <name evidence="10" type="ORF">GBAR_LOCUS27885</name>
</gene>
<proteinExistence type="inferred from homology"/>
<dbReference type="GO" id="GO:0009090">
    <property type="term" value="P:homoserine biosynthetic process"/>
    <property type="evidence" value="ECO:0007669"/>
    <property type="project" value="TreeGrafter"/>
</dbReference>
<sequence>MKVKIVIKYGGTSLSTAKQIKDIAGFVSDNSKKNDLVVVCSAIKGTTDRLIEISAQVNRGNRACAKQTVTQLIRTHRRLARQTITDLQNRNSLLDSLKDDFVELTELVDGIVLLGEITPRSKDYLLSFGERLSIKIVAHAIADRGTRSQSITGSDAGIVTDSNFGESKPLMDTTTLRVSKTIGKILAGGMIPVIGGFAGADQHGHITTFGRGGSDYTATIIGVCMQADEIWLMTDVDGLMTADPSIVKDAILLREVSYVEATEMALFGAKQIHPRTFEPLLTKKILMRVRSTSNTSNPGTLITPSPSTWEEKTIKCVSVRRHNGLVDIRSGNMVGARGTAAKIFSTLAKAGVNITMISQSPSESSISVVVNSTDLDGAINALETELLGGIIKRLEVTVDVAVVALIGSGMRGTVGIAAKVFGAVARHNINVAMIAQGSSELDLAFVVKDEDAESAVMALHEECELSSINQRFGV</sequence>
<dbReference type="Proteomes" id="UP001174909">
    <property type="component" value="Unassembled WGS sequence"/>
</dbReference>
<evidence type="ECO:0000256" key="8">
    <source>
        <dbReference type="RuleBase" id="RU004249"/>
    </source>
</evidence>
<dbReference type="GO" id="GO:0009089">
    <property type="term" value="P:lysine biosynthetic process via diaminopimelate"/>
    <property type="evidence" value="ECO:0007669"/>
    <property type="project" value="InterPro"/>
</dbReference>
<dbReference type="SUPFAM" id="SSF55021">
    <property type="entry name" value="ACT-like"/>
    <property type="match status" value="2"/>
</dbReference>
<keyword evidence="8" id="KW-0028">Amino-acid biosynthesis</keyword>
<dbReference type="InterPro" id="IPR001048">
    <property type="entry name" value="Asp/Glu/Uridylate_kinase"/>
</dbReference>
<comment type="similarity">
    <text evidence="1 7">Belongs to the aspartokinase family.</text>
</comment>
<dbReference type="PROSITE" id="PS51671">
    <property type="entry name" value="ACT"/>
    <property type="match status" value="2"/>
</dbReference>
<evidence type="ECO:0000256" key="3">
    <source>
        <dbReference type="ARBA" id="ARBA00022741"/>
    </source>
</evidence>
<dbReference type="NCBIfam" id="TIGR00657">
    <property type="entry name" value="asp_kinases"/>
    <property type="match status" value="1"/>
</dbReference>
<evidence type="ECO:0000256" key="2">
    <source>
        <dbReference type="ARBA" id="ARBA00022679"/>
    </source>
</evidence>
<keyword evidence="11" id="KW-1185">Reference proteome</keyword>
<comment type="pathway">
    <text evidence="8">Amino-acid biosynthesis; L-lysine biosynthesis via DAP pathway; (S)-tetrahydrodipicolinate from L-aspartate: step 1/4.</text>
</comment>
<name>A0AA35TPN9_GEOBA</name>
<evidence type="ECO:0000256" key="7">
    <source>
        <dbReference type="RuleBase" id="RU003448"/>
    </source>
</evidence>
<comment type="caution">
    <text evidence="10">The sequence shown here is derived from an EMBL/GenBank/DDBJ whole genome shotgun (WGS) entry which is preliminary data.</text>
</comment>
<dbReference type="InterPro" id="IPR001341">
    <property type="entry name" value="Asp_kinase"/>
</dbReference>
<dbReference type="EC" id="2.7.2.4" evidence="7"/>
<organism evidence="10 11">
    <name type="scientific">Geodia barretti</name>
    <name type="common">Barrett's horny sponge</name>
    <dbReference type="NCBI Taxonomy" id="519541"/>
    <lineage>
        <taxon>Eukaryota</taxon>
        <taxon>Metazoa</taxon>
        <taxon>Porifera</taxon>
        <taxon>Demospongiae</taxon>
        <taxon>Heteroscleromorpha</taxon>
        <taxon>Tetractinellida</taxon>
        <taxon>Astrophorina</taxon>
        <taxon>Geodiidae</taxon>
        <taxon>Geodia</taxon>
    </lineage>
</organism>
<dbReference type="PANTHER" id="PTHR21499">
    <property type="entry name" value="ASPARTATE KINASE"/>
    <property type="match status" value="1"/>
</dbReference>
<dbReference type="Gene3D" id="3.40.1160.10">
    <property type="entry name" value="Acetylglutamate kinase-like"/>
    <property type="match status" value="1"/>
</dbReference>
<dbReference type="PIRSF" id="PIRSF000726">
    <property type="entry name" value="Asp_kin"/>
    <property type="match status" value="1"/>
</dbReference>
<dbReference type="InterPro" id="IPR045865">
    <property type="entry name" value="ACT-like_dom_sf"/>
</dbReference>
<feature type="domain" description="ACT" evidence="9">
    <location>
        <begin position="405"/>
        <end position="474"/>
    </location>
</feature>
<feature type="domain" description="ACT" evidence="9">
    <location>
        <begin position="328"/>
        <end position="401"/>
    </location>
</feature>
<keyword evidence="5" id="KW-0067">ATP-binding</keyword>
<dbReference type="Gene3D" id="3.30.2130.10">
    <property type="entry name" value="VC0802-like"/>
    <property type="match status" value="1"/>
</dbReference>
<dbReference type="GO" id="GO:0004072">
    <property type="term" value="F:aspartate kinase activity"/>
    <property type="evidence" value="ECO:0007669"/>
    <property type="project" value="UniProtKB-EC"/>
</dbReference>
<comment type="catalytic activity">
    <reaction evidence="6 7">
        <text>L-aspartate + ATP = 4-phospho-L-aspartate + ADP</text>
        <dbReference type="Rhea" id="RHEA:23776"/>
        <dbReference type="ChEBI" id="CHEBI:29991"/>
        <dbReference type="ChEBI" id="CHEBI:30616"/>
        <dbReference type="ChEBI" id="CHEBI:57535"/>
        <dbReference type="ChEBI" id="CHEBI:456216"/>
        <dbReference type="EC" id="2.7.2.4"/>
    </reaction>
</comment>
<evidence type="ECO:0000256" key="1">
    <source>
        <dbReference type="ARBA" id="ARBA00010122"/>
    </source>
</evidence>
<comment type="pathway">
    <text evidence="8">Amino-acid biosynthesis; L-threonine biosynthesis; L-threonine from L-aspartate: step 1/5.</text>
</comment>